<proteinExistence type="predicted"/>
<name>A0A401P4A7_SCYTO</name>
<keyword evidence="3" id="KW-1185">Reference proteome</keyword>
<feature type="region of interest" description="Disordered" evidence="1">
    <location>
        <begin position="1"/>
        <end position="41"/>
    </location>
</feature>
<dbReference type="Proteomes" id="UP000288216">
    <property type="component" value="Unassembled WGS sequence"/>
</dbReference>
<accession>A0A401P4A7</accession>
<evidence type="ECO:0000313" key="3">
    <source>
        <dbReference type="Proteomes" id="UP000288216"/>
    </source>
</evidence>
<sequence>MMNEPLHITEEMPPEDVTTTGGIGGGAPRRHTEISQSWSNNKRGYVSAEEATPLQGIFKAELVFLADSYATDSDCLSRENEAE</sequence>
<comment type="caution">
    <text evidence="2">The sequence shown here is derived from an EMBL/GenBank/DDBJ whole genome shotgun (WGS) entry which is preliminary data.</text>
</comment>
<reference evidence="2 3" key="1">
    <citation type="journal article" date="2018" name="Nat. Ecol. Evol.">
        <title>Shark genomes provide insights into elasmobranch evolution and the origin of vertebrates.</title>
        <authorList>
            <person name="Hara Y"/>
            <person name="Yamaguchi K"/>
            <person name="Onimaru K"/>
            <person name="Kadota M"/>
            <person name="Koyanagi M"/>
            <person name="Keeley SD"/>
            <person name="Tatsumi K"/>
            <person name="Tanaka K"/>
            <person name="Motone F"/>
            <person name="Kageyama Y"/>
            <person name="Nozu R"/>
            <person name="Adachi N"/>
            <person name="Nishimura O"/>
            <person name="Nakagawa R"/>
            <person name="Tanegashima C"/>
            <person name="Kiyatake I"/>
            <person name="Matsumoto R"/>
            <person name="Murakumo K"/>
            <person name="Nishida K"/>
            <person name="Terakita A"/>
            <person name="Kuratani S"/>
            <person name="Sato K"/>
            <person name="Hyodo S Kuraku.S."/>
        </authorList>
    </citation>
    <scope>NUCLEOTIDE SEQUENCE [LARGE SCALE GENOMIC DNA]</scope>
</reference>
<feature type="non-terminal residue" evidence="2">
    <location>
        <position position="83"/>
    </location>
</feature>
<dbReference type="AlphaFoldDB" id="A0A401P4A7"/>
<dbReference type="OrthoDB" id="9907594at2759"/>
<evidence type="ECO:0000313" key="2">
    <source>
        <dbReference type="EMBL" id="GCB67959.1"/>
    </source>
</evidence>
<gene>
    <name evidence="2" type="ORF">scyTo_0005232</name>
</gene>
<protein>
    <submittedName>
        <fullName evidence="2">Uncharacterized protein</fullName>
    </submittedName>
</protein>
<dbReference type="EMBL" id="BFAA01001607">
    <property type="protein sequence ID" value="GCB67959.1"/>
    <property type="molecule type" value="Genomic_DNA"/>
</dbReference>
<evidence type="ECO:0000256" key="1">
    <source>
        <dbReference type="SAM" id="MobiDB-lite"/>
    </source>
</evidence>
<organism evidence="2 3">
    <name type="scientific">Scyliorhinus torazame</name>
    <name type="common">Cloudy catshark</name>
    <name type="synonym">Catulus torazame</name>
    <dbReference type="NCBI Taxonomy" id="75743"/>
    <lineage>
        <taxon>Eukaryota</taxon>
        <taxon>Metazoa</taxon>
        <taxon>Chordata</taxon>
        <taxon>Craniata</taxon>
        <taxon>Vertebrata</taxon>
        <taxon>Chondrichthyes</taxon>
        <taxon>Elasmobranchii</taxon>
        <taxon>Galeomorphii</taxon>
        <taxon>Galeoidea</taxon>
        <taxon>Carcharhiniformes</taxon>
        <taxon>Scyliorhinidae</taxon>
        <taxon>Scyliorhinus</taxon>
    </lineage>
</organism>